<dbReference type="InterPro" id="IPR018392">
    <property type="entry name" value="LysM"/>
</dbReference>
<evidence type="ECO:0000259" key="2">
    <source>
        <dbReference type="PROSITE" id="PS51782"/>
    </source>
</evidence>
<comment type="caution">
    <text evidence="3">The sequence shown here is derived from an EMBL/GenBank/DDBJ whole genome shotgun (WGS) entry which is preliminary data.</text>
</comment>
<dbReference type="Gene3D" id="3.10.350.10">
    <property type="entry name" value="LysM domain"/>
    <property type="match status" value="1"/>
</dbReference>
<protein>
    <submittedName>
        <fullName evidence="3">Peptidoglycan DD-metalloendopeptidase family protein</fullName>
    </submittedName>
</protein>
<evidence type="ECO:0000313" key="3">
    <source>
        <dbReference type="EMBL" id="TQV87465.1"/>
    </source>
</evidence>
<dbReference type="PANTHER" id="PTHR21666">
    <property type="entry name" value="PEPTIDASE-RELATED"/>
    <property type="match status" value="1"/>
</dbReference>
<reference evidence="3 4" key="1">
    <citation type="submission" date="2019-07" db="EMBL/GenBank/DDBJ databases">
        <title>Draft genome for Aliikangiella sp. M105.</title>
        <authorList>
            <person name="Wang G."/>
        </authorList>
    </citation>
    <scope>NUCLEOTIDE SEQUENCE [LARGE SCALE GENOMIC DNA]</scope>
    <source>
        <strain evidence="3 4">M105</strain>
    </source>
</reference>
<dbReference type="PANTHER" id="PTHR21666:SF263">
    <property type="entry name" value="MUREIN HYDROLASE ACTIVATOR NLPD"/>
    <property type="match status" value="1"/>
</dbReference>
<dbReference type="Pfam" id="PF01476">
    <property type="entry name" value="LysM"/>
    <property type="match status" value="1"/>
</dbReference>
<dbReference type="InterPro" id="IPR050570">
    <property type="entry name" value="Cell_wall_metabolism_enzyme"/>
</dbReference>
<dbReference type="PROSITE" id="PS51782">
    <property type="entry name" value="LYSM"/>
    <property type="match status" value="1"/>
</dbReference>
<dbReference type="GO" id="GO:0032153">
    <property type="term" value="C:cell division site"/>
    <property type="evidence" value="ECO:0007669"/>
    <property type="project" value="TreeGrafter"/>
</dbReference>
<dbReference type="Proteomes" id="UP000315439">
    <property type="component" value="Unassembled WGS sequence"/>
</dbReference>
<dbReference type="Gene3D" id="2.70.70.10">
    <property type="entry name" value="Glucose Permease (Domain IIA)"/>
    <property type="match status" value="1"/>
</dbReference>
<dbReference type="InterPro" id="IPR011055">
    <property type="entry name" value="Dup_hybrid_motif"/>
</dbReference>
<dbReference type="GO" id="GO:0009279">
    <property type="term" value="C:cell outer membrane"/>
    <property type="evidence" value="ECO:0007669"/>
    <property type="project" value="TreeGrafter"/>
</dbReference>
<dbReference type="InterPro" id="IPR016047">
    <property type="entry name" value="M23ase_b-sheet_dom"/>
</dbReference>
<comment type="similarity">
    <text evidence="1">Belongs to the E.coli NlpD/Haemophilus LppB family.</text>
</comment>
<evidence type="ECO:0000256" key="1">
    <source>
        <dbReference type="ARBA" id="ARBA00038420"/>
    </source>
</evidence>
<gene>
    <name evidence="3" type="ORF">FLL46_11345</name>
</gene>
<organism evidence="3 4">
    <name type="scientific">Aliikangiella coralliicola</name>
    <dbReference type="NCBI Taxonomy" id="2592383"/>
    <lineage>
        <taxon>Bacteria</taxon>
        <taxon>Pseudomonadati</taxon>
        <taxon>Pseudomonadota</taxon>
        <taxon>Gammaproteobacteria</taxon>
        <taxon>Oceanospirillales</taxon>
        <taxon>Pleioneaceae</taxon>
        <taxon>Aliikangiella</taxon>
    </lineage>
</organism>
<proteinExistence type="inferred from homology"/>
<dbReference type="GO" id="GO:0004222">
    <property type="term" value="F:metalloendopeptidase activity"/>
    <property type="evidence" value="ECO:0007669"/>
    <property type="project" value="TreeGrafter"/>
</dbReference>
<dbReference type="CDD" id="cd12797">
    <property type="entry name" value="M23_peptidase"/>
    <property type="match status" value="1"/>
</dbReference>
<dbReference type="InterPro" id="IPR036779">
    <property type="entry name" value="LysM_dom_sf"/>
</dbReference>
<dbReference type="OrthoDB" id="9795421at2"/>
<dbReference type="AlphaFoldDB" id="A0A545UDC6"/>
<dbReference type="RefSeq" id="WP_142893642.1">
    <property type="nucleotide sequence ID" value="NZ_ML660164.1"/>
</dbReference>
<sequence length="330" mass="36750">MRTLSDYGKLSFVIATLSGWLLGCSHNSPAPVYDLYSKSYQKKTIDQNQKTYQKRSSHSSNQFKAADSYVVKPGDTLFSIAWHHAVDYREVARINQLNNNLIYPGQKLQLTAPESSNVFDAESLLLALNREVLKQPTNIARKTAANKKASLKNTRVVRTKPASKKYVKNNSKVIAKATKVASVTPSSKMKKRSNRSRAIKNSSLNWIWPTDGKILEGFSSKSNDNRGLDIAGKRGQPVRASAPGRVVYEGSGLRGYGNLVIIKHDSNYLSAYAHNAKIYVSENEVVKAGQRIADIGSSGAQRDKLHFEIRYKGKPVDPLNYLPEKVSKKY</sequence>
<keyword evidence="4" id="KW-1185">Reference proteome</keyword>
<dbReference type="CDD" id="cd00118">
    <property type="entry name" value="LysM"/>
    <property type="match status" value="1"/>
</dbReference>
<dbReference type="PROSITE" id="PS51257">
    <property type="entry name" value="PROKAR_LIPOPROTEIN"/>
    <property type="match status" value="1"/>
</dbReference>
<dbReference type="SUPFAM" id="SSF51261">
    <property type="entry name" value="Duplicated hybrid motif"/>
    <property type="match status" value="1"/>
</dbReference>
<feature type="domain" description="LysM" evidence="2">
    <location>
        <begin position="67"/>
        <end position="110"/>
    </location>
</feature>
<dbReference type="SMART" id="SM00257">
    <property type="entry name" value="LysM"/>
    <property type="match status" value="1"/>
</dbReference>
<accession>A0A545UDC6</accession>
<dbReference type="Pfam" id="PF01551">
    <property type="entry name" value="Peptidase_M23"/>
    <property type="match status" value="1"/>
</dbReference>
<dbReference type="EMBL" id="VIKS01000007">
    <property type="protein sequence ID" value="TQV87465.1"/>
    <property type="molecule type" value="Genomic_DNA"/>
</dbReference>
<evidence type="ECO:0000313" key="4">
    <source>
        <dbReference type="Proteomes" id="UP000315439"/>
    </source>
</evidence>
<name>A0A545UDC6_9GAMM</name>